<reference evidence="2 3" key="1">
    <citation type="submission" date="2021-06" db="EMBL/GenBank/DDBJ databases">
        <title>Caerostris extrusa draft genome.</title>
        <authorList>
            <person name="Kono N."/>
            <person name="Arakawa K."/>
        </authorList>
    </citation>
    <scope>NUCLEOTIDE SEQUENCE [LARGE SCALE GENOMIC DNA]</scope>
</reference>
<evidence type="ECO:0000313" key="2">
    <source>
        <dbReference type="EMBL" id="GIY38789.1"/>
    </source>
</evidence>
<protein>
    <submittedName>
        <fullName evidence="2">Uncharacterized protein</fullName>
    </submittedName>
</protein>
<keyword evidence="1" id="KW-0472">Membrane</keyword>
<feature type="transmembrane region" description="Helical" evidence="1">
    <location>
        <begin position="76"/>
        <end position="96"/>
    </location>
</feature>
<comment type="caution">
    <text evidence="2">The sequence shown here is derived from an EMBL/GenBank/DDBJ whole genome shotgun (WGS) entry which is preliminary data.</text>
</comment>
<dbReference type="Proteomes" id="UP001054945">
    <property type="component" value="Unassembled WGS sequence"/>
</dbReference>
<dbReference type="AlphaFoldDB" id="A0AAV4SZF7"/>
<proteinExistence type="predicted"/>
<evidence type="ECO:0000313" key="3">
    <source>
        <dbReference type="Proteomes" id="UP001054945"/>
    </source>
</evidence>
<name>A0AAV4SZF7_CAEEX</name>
<keyword evidence="1" id="KW-1133">Transmembrane helix</keyword>
<sequence>MEVSVARRDKADPSLLPLCFLRPAIENTDTMTMKDDYLFPMYRFIGRADSGSFVNRRVNLQKETTRIKHPEKRAKSLLEFFFFFFFFSFFSSWTGGEINLFVISTMEKRTFKDEDGEEQPHNERI</sequence>
<gene>
    <name evidence="2" type="ORF">CEXT_674151</name>
</gene>
<accession>A0AAV4SZF7</accession>
<organism evidence="2 3">
    <name type="scientific">Caerostris extrusa</name>
    <name type="common">Bark spider</name>
    <name type="synonym">Caerostris bankana</name>
    <dbReference type="NCBI Taxonomy" id="172846"/>
    <lineage>
        <taxon>Eukaryota</taxon>
        <taxon>Metazoa</taxon>
        <taxon>Ecdysozoa</taxon>
        <taxon>Arthropoda</taxon>
        <taxon>Chelicerata</taxon>
        <taxon>Arachnida</taxon>
        <taxon>Araneae</taxon>
        <taxon>Araneomorphae</taxon>
        <taxon>Entelegynae</taxon>
        <taxon>Araneoidea</taxon>
        <taxon>Araneidae</taxon>
        <taxon>Caerostris</taxon>
    </lineage>
</organism>
<evidence type="ECO:0000256" key="1">
    <source>
        <dbReference type="SAM" id="Phobius"/>
    </source>
</evidence>
<keyword evidence="1" id="KW-0812">Transmembrane</keyword>
<keyword evidence="3" id="KW-1185">Reference proteome</keyword>
<dbReference type="EMBL" id="BPLR01010356">
    <property type="protein sequence ID" value="GIY38789.1"/>
    <property type="molecule type" value="Genomic_DNA"/>
</dbReference>